<accession>A0ABV0PNF2</accession>
<evidence type="ECO:0000313" key="1">
    <source>
        <dbReference type="EMBL" id="MEQ2185036.1"/>
    </source>
</evidence>
<proteinExistence type="predicted"/>
<dbReference type="EMBL" id="JAHRIO010080943">
    <property type="protein sequence ID" value="MEQ2185036.1"/>
    <property type="molecule type" value="Genomic_DNA"/>
</dbReference>
<dbReference type="Proteomes" id="UP001476798">
    <property type="component" value="Unassembled WGS sequence"/>
</dbReference>
<name>A0ABV0PNF2_9TELE</name>
<protein>
    <submittedName>
        <fullName evidence="1">Uncharacterized protein</fullName>
    </submittedName>
</protein>
<gene>
    <name evidence="1" type="ORF">GOODEAATRI_014105</name>
</gene>
<organism evidence="1 2">
    <name type="scientific">Goodea atripinnis</name>
    <dbReference type="NCBI Taxonomy" id="208336"/>
    <lineage>
        <taxon>Eukaryota</taxon>
        <taxon>Metazoa</taxon>
        <taxon>Chordata</taxon>
        <taxon>Craniata</taxon>
        <taxon>Vertebrata</taxon>
        <taxon>Euteleostomi</taxon>
        <taxon>Actinopterygii</taxon>
        <taxon>Neopterygii</taxon>
        <taxon>Teleostei</taxon>
        <taxon>Neoteleostei</taxon>
        <taxon>Acanthomorphata</taxon>
        <taxon>Ovalentaria</taxon>
        <taxon>Atherinomorphae</taxon>
        <taxon>Cyprinodontiformes</taxon>
        <taxon>Goodeidae</taxon>
        <taxon>Goodea</taxon>
    </lineage>
</organism>
<sequence length="146" mass="17113">MRPKLIFLAYIQNVISGGKLTPDKHVEHGGGRLMQWECFSSVGTELVQFDGDVNEAKFSRTKLTMAWFWVMDFYMFQWPSQCPTQHATFTQQAHAAQISLFFLPICKKKKNVFQQKNRIEHQDLLCEHIQVLLKILAYCDKVHYFP</sequence>
<evidence type="ECO:0000313" key="2">
    <source>
        <dbReference type="Proteomes" id="UP001476798"/>
    </source>
</evidence>
<comment type="caution">
    <text evidence="1">The sequence shown here is derived from an EMBL/GenBank/DDBJ whole genome shotgun (WGS) entry which is preliminary data.</text>
</comment>
<reference evidence="1 2" key="1">
    <citation type="submission" date="2021-06" db="EMBL/GenBank/DDBJ databases">
        <authorList>
            <person name="Palmer J.M."/>
        </authorList>
    </citation>
    <scope>NUCLEOTIDE SEQUENCE [LARGE SCALE GENOMIC DNA]</scope>
    <source>
        <strain evidence="1 2">GA_2019</strain>
        <tissue evidence="1">Muscle</tissue>
    </source>
</reference>
<keyword evidence="2" id="KW-1185">Reference proteome</keyword>